<sequence length="66" mass="7739">MGRRKEDSPEPEYAFYDGDEFIDLGTKEQLQKKWGLAAKTLTYMAAPVARKRGLKRLLYRIEEDDE</sequence>
<gene>
    <name evidence="1" type="ORF">ERX27_07550</name>
</gene>
<evidence type="ECO:0000313" key="1">
    <source>
        <dbReference type="EMBL" id="TDL96701.1"/>
    </source>
</evidence>
<dbReference type="RefSeq" id="WP_133432229.1">
    <property type="nucleotide sequence ID" value="NZ_SCWA01000012.1"/>
</dbReference>
<evidence type="ECO:0000313" key="2">
    <source>
        <dbReference type="Proteomes" id="UP000295310"/>
    </source>
</evidence>
<protein>
    <submittedName>
        <fullName evidence="1">Uncharacterized protein</fullName>
    </submittedName>
</protein>
<dbReference type="OrthoDB" id="2156961at2"/>
<proteinExistence type="predicted"/>
<name>A0A4R6BCY3_9STAP</name>
<organism evidence="1 2">
    <name type="scientific">Macrococcus brunensis</name>
    <dbReference type="NCBI Taxonomy" id="198483"/>
    <lineage>
        <taxon>Bacteria</taxon>
        <taxon>Bacillati</taxon>
        <taxon>Bacillota</taxon>
        <taxon>Bacilli</taxon>
        <taxon>Bacillales</taxon>
        <taxon>Staphylococcaceae</taxon>
        <taxon>Macrococcus</taxon>
    </lineage>
</organism>
<dbReference type="Proteomes" id="UP000295310">
    <property type="component" value="Unassembled WGS sequence"/>
</dbReference>
<dbReference type="AlphaFoldDB" id="A0A4R6BCY3"/>
<accession>A0A4R6BCY3</accession>
<comment type="caution">
    <text evidence="1">The sequence shown here is derived from an EMBL/GenBank/DDBJ whole genome shotgun (WGS) entry which is preliminary data.</text>
</comment>
<keyword evidence="2" id="KW-1185">Reference proteome</keyword>
<dbReference type="EMBL" id="SCWA01000012">
    <property type="protein sequence ID" value="TDL96701.1"/>
    <property type="molecule type" value="Genomic_DNA"/>
</dbReference>
<reference evidence="1 2" key="1">
    <citation type="submission" date="2019-01" db="EMBL/GenBank/DDBJ databases">
        <title>Draft genome sequences of the type strains of six Macrococcus species.</title>
        <authorList>
            <person name="Mazhar S."/>
            <person name="Altermann E."/>
            <person name="Hill C."/>
            <person name="Mcauliffe O."/>
        </authorList>
    </citation>
    <scope>NUCLEOTIDE SEQUENCE [LARGE SCALE GENOMIC DNA]</scope>
    <source>
        <strain evidence="1 2">CCM4811</strain>
    </source>
</reference>